<dbReference type="Gene3D" id="1.10.3720.10">
    <property type="entry name" value="MetI-like"/>
    <property type="match status" value="1"/>
</dbReference>
<dbReference type="Pfam" id="PF00528">
    <property type="entry name" value="BPD_transp_1"/>
    <property type="match status" value="1"/>
</dbReference>
<feature type="transmembrane region" description="Helical" evidence="7">
    <location>
        <begin position="162"/>
        <end position="182"/>
    </location>
</feature>
<keyword evidence="5 7" id="KW-1133">Transmembrane helix</keyword>
<keyword evidence="2 7" id="KW-0813">Transport</keyword>
<organism evidence="9 10">
    <name type="scientific">Marinilactibacillus psychrotolerans 42ea</name>
    <dbReference type="NCBI Taxonomy" id="1255609"/>
    <lineage>
        <taxon>Bacteria</taxon>
        <taxon>Bacillati</taxon>
        <taxon>Bacillota</taxon>
        <taxon>Bacilli</taxon>
        <taxon>Lactobacillales</taxon>
        <taxon>Carnobacteriaceae</taxon>
        <taxon>Marinilactibacillus</taxon>
    </lineage>
</organism>
<proteinExistence type="inferred from homology"/>
<evidence type="ECO:0000256" key="2">
    <source>
        <dbReference type="ARBA" id="ARBA00022448"/>
    </source>
</evidence>
<reference evidence="9 10" key="1">
    <citation type="submission" date="2017-02" db="EMBL/GenBank/DDBJ databases">
        <authorList>
            <person name="Peterson S.W."/>
        </authorList>
    </citation>
    <scope>NUCLEOTIDE SEQUENCE [LARGE SCALE GENOMIC DNA]</scope>
    <source>
        <strain evidence="9 10">42ea</strain>
    </source>
</reference>
<accession>A0A1R4JR62</accession>
<feature type="transmembrane region" description="Helical" evidence="7">
    <location>
        <begin position="96"/>
        <end position="120"/>
    </location>
</feature>
<feature type="transmembrane region" description="Helical" evidence="7">
    <location>
        <begin position="36"/>
        <end position="55"/>
    </location>
</feature>
<dbReference type="Proteomes" id="UP000195611">
    <property type="component" value="Unassembled WGS sequence"/>
</dbReference>
<dbReference type="AlphaFoldDB" id="A0A1R4JR62"/>
<gene>
    <name evidence="9" type="ORF">FM115_06415</name>
</gene>
<evidence type="ECO:0000256" key="7">
    <source>
        <dbReference type="RuleBase" id="RU363032"/>
    </source>
</evidence>
<evidence type="ECO:0000256" key="6">
    <source>
        <dbReference type="ARBA" id="ARBA00023136"/>
    </source>
</evidence>
<evidence type="ECO:0000313" key="10">
    <source>
        <dbReference type="Proteomes" id="UP000195611"/>
    </source>
</evidence>
<dbReference type="InterPro" id="IPR035906">
    <property type="entry name" value="MetI-like_sf"/>
</dbReference>
<protein>
    <submittedName>
        <fullName evidence="9">N-Acetyl-D-glucosamine ABC transport system, permease protein 2</fullName>
    </submittedName>
</protein>
<evidence type="ECO:0000256" key="4">
    <source>
        <dbReference type="ARBA" id="ARBA00022692"/>
    </source>
</evidence>
<dbReference type="PROSITE" id="PS50928">
    <property type="entry name" value="ABC_TM1"/>
    <property type="match status" value="1"/>
</dbReference>
<name>A0A1R4JR62_9LACT</name>
<feature type="transmembrane region" description="Helical" evidence="7">
    <location>
        <begin position="267"/>
        <end position="286"/>
    </location>
</feature>
<feature type="transmembrane region" description="Helical" evidence="7">
    <location>
        <begin position="219"/>
        <end position="240"/>
    </location>
</feature>
<evidence type="ECO:0000256" key="5">
    <source>
        <dbReference type="ARBA" id="ARBA00022989"/>
    </source>
</evidence>
<dbReference type="CDD" id="cd06261">
    <property type="entry name" value="TM_PBP2"/>
    <property type="match status" value="1"/>
</dbReference>
<comment type="subcellular location">
    <subcellularLocation>
        <location evidence="1 7">Cell membrane</location>
        <topology evidence="1 7">Multi-pass membrane protein</topology>
    </subcellularLocation>
</comment>
<feature type="transmembrane region" description="Helical" evidence="7">
    <location>
        <begin position="132"/>
        <end position="150"/>
    </location>
</feature>
<dbReference type="PANTHER" id="PTHR43744">
    <property type="entry name" value="ABC TRANSPORTER PERMEASE PROTEIN MG189-RELATED-RELATED"/>
    <property type="match status" value="1"/>
</dbReference>
<evidence type="ECO:0000256" key="3">
    <source>
        <dbReference type="ARBA" id="ARBA00022475"/>
    </source>
</evidence>
<dbReference type="PANTHER" id="PTHR43744:SF12">
    <property type="entry name" value="ABC TRANSPORTER PERMEASE PROTEIN MG189-RELATED"/>
    <property type="match status" value="1"/>
</dbReference>
<dbReference type="EMBL" id="FUKW01000090">
    <property type="protein sequence ID" value="SJN34273.1"/>
    <property type="molecule type" value="Genomic_DNA"/>
</dbReference>
<evidence type="ECO:0000313" key="9">
    <source>
        <dbReference type="EMBL" id="SJN34273.1"/>
    </source>
</evidence>
<dbReference type="GO" id="GO:0005886">
    <property type="term" value="C:plasma membrane"/>
    <property type="evidence" value="ECO:0007669"/>
    <property type="project" value="UniProtKB-SubCell"/>
</dbReference>
<keyword evidence="3" id="KW-1003">Cell membrane</keyword>
<keyword evidence="4 7" id="KW-0812">Transmembrane</keyword>
<dbReference type="SUPFAM" id="SSF161098">
    <property type="entry name" value="MetI-like"/>
    <property type="match status" value="1"/>
</dbReference>
<evidence type="ECO:0000256" key="1">
    <source>
        <dbReference type="ARBA" id="ARBA00004651"/>
    </source>
</evidence>
<feature type="domain" description="ABC transmembrane type-1" evidence="8">
    <location>
        <begin position="97"/>
        <end position="286"/>
    </location>
</feature>
<comment type="similarity">
    <text evidence="7">Belongs to the binding-protein-dependent transport system permease family.</text>
</comment>
<keyword evidence="6 7" id="KW-0472">Membrane</keyword>
<sequence length="301" mass="33596">MEEIRGKKVPILMKWFKPKTKDKTQLVTVGDKYTKAVAYVLLTIGAFTMLIPFLWMVSTSLKSPAEAVSMPPIWIPKSFKVENFLKAFEVAPFGRYFLNSVLITSLSTIGELLTTILAAFAFAKMQFYGKNLLFTILIATMMVPGELLIIPNYLTISRLGLINTYAAMIVPYVASVFSVFMLKQNFESVPNELYYAAKVDGSSDFKFLWTIMVPLSKSAIVAVSILKIIGSWNAFMWPLIVTNDRMLRPLPVGLQAFTTEAGTQYELLMAASAIVVAPMVIIYLFLQRYIIMGVSKSGLKG</sequence>
<dbReference type="GO" id="GO:0055085">
    <property type="term" value="P:transmembrane transport"/>
    <property type="evidence" value="ECO:0007669"/>
    <property type="project" value="InterPro"/>
</dbReference>
<dbReference type="InterPro" id="IPR000515">
    <property type="entry name" value="MetI-like"/>
</dbReference>
<evidence type="ECO:0000259" key="8">
    <source>
        <dbReference type="PROSITE" id="PS50928"/>
    </source>
</evidence>